<dbReference type="SUPFAM" id="SSF57756">
    <property type="entry name" value="Retrovirus zinc finger-like domains"/>
    <property type="match status" value="1"/>
</dbReference>
<feature type="region of interest" description="Disordered" evidence="2">
    <location>
        <begin position="15"/>
        <end position="48"/>
    </location>
</feature>
<feature type="domain" description="CCHC-type" evidence="3">
    <location>
        <begin position="287"/>
        <end position="302"/>
    </location>
</feature>
<dbReference type="EMBL" id="JBEDNZ010000025">
    <property type="protein sequence ID" value="KAL0810880.1"/>
    <property type="molecule type" value="Genomic_DNA"/>
</dbReference>
<comment type="caution">
    <text evidence="4">The sequence shown here is derived from an EMBL/GenBank/DDBJ whole genome shotgun (WGS) entry which is preliminary data.</text>
</comment>
<dbReference type="InterPro" id="IPR001878">
    <property type="entry name" value="Znf_CCHC"/>
</dbReference>
<evidence type="ECO:0000256" key="1">
    <source>
        <dbReference type="PROSITE-ProRule" id="PRU00047"/>
    </source>
</evidence>
<dbReference type="GO" id="GO:0008270">
    <property type="term" value="F:zinc ion binding"/>
    <property type="evidence" value="ECO:0007669"/>
    <property type="project" value="UniProtKB-KW"/>
</dbReference>
<keyword evidence="1" id="KW-0479">Metal-binding</keyword>
<dbReference type="AlphaFoldDB" id="A0ABD0S9Z8"/>
<evidence type="ECO:0000259" key="3">
    <source>
        <dbReference type="PROSITE" id="PS50158"/>
    </source>
</evidence>
<dbReference type="PROSITE" id="PS50158">
    <property type="entry name" value="ZF_CCHC"/>
    <property type="match status" value="1"/>
</dbReference>
<protein>
    <recommendedName>
        <fullName evidence="3">CCHC-type domain-containing protein</fullName>
    </recommendedName>
</protein>
<keyword evidence="1" id="KW-0863">Zinc-finger</keyword>
<dbReference type="SMART" id="SM00343">
    <property type="entry name" value="ZnF_C2HC"/>
    <property type="match status" value="3"/>
</dbReference>
<dbReference type="PANTHER" id="PTHR33223">
    <property type="entry name" value="CCHC-TYPE DOMAIN-CONTAINING PROTEIN"/>
    <property type="match status" value="1"/>
</dbReference>
<name>A0ABD0S9Z8_LOXSC</name>
<dbReference type="Proteomes" id="UP001549921">
    <property type="component" value="Unassembled WGS sequence"/>
</dbReference>
<evidence type="ECO:0000313" key="4">
    <source>
        <dbReference type="EMBL" id="KAL0810880.1"/>
    </source>
</evidence>
<evidence type="ECO:0000256" key="2">
    <source>
        <dbReference type="SAM" id="MobiDB-lite"/>
    </source>
</evidence>
<reference evidence="4 5" key="1">
    <citation type="submission" date="2024-06" db="EMBL/GenBank/DDBJ databases">
        <title>A chromosome-level genome assembly of beet webworm, Loxostege sticticalis.</title>
        <authorList>
            <person name="Zhang Y."/>
        </authorList>
    </citation>
    <scope>NUCLEOTIDE SEQUENCE [LARGE SCALE GENOMIC DNA]</scope>
    <source>
        <strain evidence="4">AQ028</strain>
        <tissue evidence="4">Male pupae</tissue>
    </source>
</reference>
<keyword evidence="1" id="KW-0862">Zinc</keyword>
<sequence>MSTLVGGFAGAAHPPAGGHLASGTLRTPTPAEADDPPQVTQPKTPSECLSSSAPNFLMNCNDLSHLLRSLVKPNVPLSINSTMNMIPEFDPSIKNHRIDLWIAKVNECAKIYRWDESQIMHYALPKLVGNAKKWYHSQTSILHTWDEWKILLCKAFPTETNYGVLLSEMLDKRLKFGENLDEYYYDKVMLLGACGISGKRAVDCIIHGIDDRMTRSGASSARFTEPEDLYKFLKDVCKEQKDISRTSDKNRQSNSFICNRCNESGHSAAQCHAVNPQANQNSSSLICFNCKEKGHKLQQCPKAIIKCEECKRFGHNSSNCFFKKDQTEK</sequence>
<dbReference type="Gene3D" id="4.10.60.10">
    <property type="entry name" value="Zinc finger, CCHC-type"/>
    <property type="match status" value="1"/>
</dbReference>
<feature type="compositionally biased region" description="Polar residues" evidence="2">
    <location>
        <begin position="38"/>
        <end position="48"/>
    </location>
</feature>
<dbReference type="Pfam" id="PF00098">
    <property type="entry name" value="zf-CCHC"/>
    <property type="match status" value="1"/>
</dbReference>
<accession>A0ABD0S9Z8</accession>
<evidence type="ECO:0000313" key="5">
    <source>
        <dbReference type="Proteomes" id="UP001549921"/>
    </source>
</evidence>
<dbReference type="InterPro" id="IPR036875">
    <property type="entry name" value="Znf_CCHC_sf"/>
</dbReference>
<gene>
    <name evidence="4" type="ORF">ABMA28_010184</name>
</gene>
<proteinExistence type="predicted"/>
<organism evidence="4 5">
    <name type="scientific">Loxostege sticticalis</name>
    <name type="common">Beet webworm moth</name>
    <dbReference type="NCBI Taxonomy" id="481309"/>
    <lineage>
        <taxon>Eukaryota</taxon>
        <taxon>Metazoa</taxon>
        <taxon>Ecdysozoa</taxon>
        <taxon>Arthropoda</taxon>
        <taxon>Hexapoda</taxon>
        <taxon>Insecta</taxon>
        <taxon>Pterygota</taxon>
        <taxon>Neoptera</taxon>
        <taxon>Endopterygota</taxon>
        <taxon>Lepidoptera</taxon>
        <taxon>Glossata</taxon>
        <taxon>Ditrysia</taxon>
        <taxon>Pyraloidea</taxon>
        <taxon>Crambidae</taxon>
        <taxon>Pyraustinae</taxon>
        <taxon>Loxostege</taxon>
    </lineage>
</organism>
<dbReference type="PANTHER" id="PTHR33223:SF6">
    <property type="entry name" value="CCHC-TYPE DOMAIN-CONTAINING PROTEIN"/>
    <property type="match status" value="1"/>
</dbReference>